<dbReference type="AlphaFoldDB" id="G0MBR8"/>
<proteinExistence type="predicted"/>
<gene>
    <name evidence="2" type="ORF">CAEBREN_06903</name>
</gene>
<dbReference type="HOGENOM" id="CLU_915956_0_0_1"/>
<sequence length="304" mass="35705">MDPQIVPPEKYSNPYRNESNAKLVKIFLLAIDDLTDPENHQKVAMRAIEAQDIRQDLWTFEDQFRKLKVLEKWIVAQNRIYEEEINYTGATIYGLKTACLFTWSVAIAVSILLVMHFYYSGERISSYIVWTADLLLLGYAFFGYMVTSVALQPDLLIDESPVTTSPRIIDYEDMSAMKYEYLVSIMKGEQKRLINCYCEDVLPLNRRYKRNTKQHLKFLRLAYIPIYVYHLGFSAYLFLDLSYQGYAVVLLVFTYHEKLNFPSQTVKDIECRQFKCPVRNVFAEHKKRATVFAIFFFFFSCVAL</sequence>
<keyword evidence="1" id="KW-0812">Transmembrane</keyword>
<evidence type="ECO:0000313" key="2">
    <source>
        <dbReference type="EMBL" id="EGT45577.1"/>
    </source>
</evidence>
<reference evidence="3" key="1">
    <citation type="submission" date="2011-07" db="EMBL/GenBank/DDBJ databases">
        <authorList>
            <consortium name="Caenorhabditis brenneri Sequencing and Analysis Consortium"/>
            <person name="Wilson R.K."/>
        </authorList>
    </citation>
    <scope>NUCLEOTIDE SEQUENCE [LARGE SCALE GENOMIC DNA]</scope>
    <source>
        <strain evidence="3">PB2801</strain>
    </source>
</reference>
<protein>
    <submittedName>
        <fullName evidence="2">Uncharacterized protein</fullName>
    </submittedName>
</protein>
<accession>G0MBR8</accession>
<keyword evidence="1" id="KW-1133">Transmembrane helix</keyword>
<keyword evidence="3" id="KW-1185">Reference proteome</keyword>
<dbReference type="Proteomes" id="UP000008068">
    <property type="component" value="Unassembled WGS sequence"/>
</dbReference>
<feature type="transmembrane region" description="Helical" evidence="1">
    <location>
        <begin position="98"/>
        <end position="118"/>
    </location>
</feature>
<feature type="transmembrane region" description="Helical" evidence="1">
    <location>
        <begin position="124"/>
        <end position="146"/>
    </location>
</feature>
<keyword evidence="1" id="KW-0472">Membrane</keyword>
<dbReference type="InParanoid" id="G0MBR8"/>
<dbReference type="EMBL" id="GL379789">
    <property type="protein sequence ID" value="EGT45577.1"/>
    <property type="molecule type" value="Genomic_DNA"/>
</dbReference>
<feature type="transmembrane region" description="Helical" evidence="1">
    <location>
        <begin position="218"/>
        <end position="239"/>
    </location>
</feature>
<name>G0MBR8_CAEBE</name>
<organism evidence="3">
    <name type="scientific">Caenorhabditis brenneri</name>
    <name type="common">Nematode worm</name>
    <dbReference type="NCBI Taxonomy" id="135651"/>
    <lineage>
        <taxon>Eukaryota</taxon>
        <taxon>Metazoa</taxon>
        <taxon>Ecdysozoa</taxon>
        <taxon>Nematoda</taxon>
        <taxon>Chromadorea</taxon>
        <taxon>Rhabditida</taxon>
        <taxon>Rhabditina</taxon>
        <taxon>Rhabditomorpha</taxon>
        <taxon>Rhabditoidea</taxon>
        <taxon>Rhabditidae</taxon>
        <taxon>Peloderinae</taxon>
        <taxon>Caenorhabditis</taxon>
    </lineage>
</organism>
<evidence type="ECO:0000256" key="1">
    <source>
        <dbReference type="SAM" id="Phobius"/>
    </source>
</evidence>
<evidence type="ECO:0000313" key="3">
    <source>
        <dbReference type="Proteomes" id="UP000008068"/>
    </source>
</evidence>